<evidence type="ECO:0000256" key="4">
    <source>
        <dbReference type="ARBA" id="ARBA00023136"/>
    </source>
</evidence>
<comment type="caution">
    <text evidence="6">The sequence shown here is derived from an EMBL/GenBank/DDBJ whole genome shotgun (WGS) entry which is preliminary data.</text>
</comment>
<keyword evidence="3 5" id="KW-1133">Transmembrane helix</keyword>
<feature type="transmembrane region" description="Helical" evidence="5">
    <location>
        <begin position="34"/>
        <end position="61"/>
    </location>
</feature>
<keyword evidence="4 5" id="KW-0472">Membrane</keyword>
<dbReference type="GO" id="GO:0015499">
    <property type="term" value="F:formate transmembrane transporter activity"/>
    <property type="evidence" value="ECO:0007669"/>
    <property type="project" value="TreeGrafter"/>
</dbReference>
<sequence>MSDSDPVDKKSKTDILAAQIEEGTDELERPAGALFLSAISAGLDIGFGPFFMAVVLTLVGGTLPEPVTTLLVANAYTFGFVFVILGRSELFTEHTTLAVLPVLDGRASVRRLARLWGLVYTGNVLAGAVFAAAMVVLAPAYGVAGPDAFEHLAVPLVSHPPLVLLMGGVLAGWLMGLLSWLITAADSTMARIVLVWLVTMGIGLAHLPHSIAGNVEVLAAVLSSSAVGVSTYAGFLLLATAGNVVGGSLFVALLKYGYVVRGEE</sequence>
<evidence type="ECO:0000256" key="3">
    <source>
        <dbReference type="ARBA" id="ARBA00022989"/>
    </source>
</evidence>
<dbReference type="PANTHER" id="PTHR30520">
    <property type="entry name" value="FORMATE TRANSPORTER-RELATED"/>
    <property type="match status" value="1"/>
</dbReference>
<dbReference type="AlphaFoldDB" id="A0AAV3T0K5"/>
<dbReference type="Gene3D" id="1.20.1080.10">
    <property type="entry name" value="Glycerol uptake facilitator protein"/>
    <property type="match status" value="1"/>
</dbReference>
<feature type="transmembrane region" description="Helical" evidence="5">
    <location>
        <begin position="193"/>
        <end position="212"/>
    </location>
</feature>
<dbReference type="PANTHER" id="PTHR30520:SF2">
    <property type="entry name" value="INNER MEMBRANE PROTEIN YFDC"/>
    <property type="match status" value="1"/>
</dbReference>
<evidence type="ECO:0000256" key="1">
    <source>
        <dbReference type="ARBA" id="ARBA00004141"/>
    </source>
</evidence>
<dbReference type="GO" id="GO:0005886">
    <property type="term" value="C:plasma membrane"/>
    <property type="evidence" value="ECO:0007669"/>
    <property type="project" value="TreeGrafter"/>
</dbReference>
<evidence type="ECO:0000313" key="6">
    <source>
        <dbReference type="EMBL" id="GAA0650535.1"/>
    </source>
</evidence>
<dbReference type="RefSeq" id="WP_227261128.1">
    <property type="nucleotide sequence ID" value="NZ_BAAADU010000002.1"/>
</dbReference>
<keyword evidence="2 5" id="KW-0812">Transmembrane</keyword>
<organism evidence="6 7">
    <name type="scientific">Salarchaeum japonicum</name>
    <dbReference type="NCBI Taxonomy" id="555573"/>
    <lineage>
        <taxon>Archaea</taxon>
        <taxon>Methanobacteriati</taxon>
        <taxon>Methanobacteriota</taxon>
        <taxon>Stenosarchaea group</taxon>
        <taxon>Halobacteria</taxon>
        <taxon>Halobacteriales</taxon>
        <taxon>Halobacteriaceae</taxon>
    </lineage>
</organism>
<keyword evidence="7" id="KW-1185">Reference proteome</keyword>
<feature type="transmembrane region" description="Helical" evidence="5">
    <location>
        <begin position="232"/>
        <end position="254"/>
    </location>
</feature>
<feature type="transmembrane region" description="Helical" evidence="5">
    <location>
        <begin position="67"/>
        <end position="85"/>
    </location>
</feature>
<dbReference type="Proteomes" id="UP001500194">
    <property type="component" value="Unassembled WGS sequence"/>
</dbReference>
<dbReference type="EMBL" id="BAAADU010000002">
    <property type="protein sequence ID" value="GAA0650535.1"/>
    <property type="molecule type" value="Genomic_DNA"/>
</dbReference>
<dbReference type="InterPro" id="IPR023271">
    <property type="entry name" value="Aquaporin-like"/>
</dbReference>
<feature type="transmembrane region" description="Helical" evidence="5">
    <location>
        <begin position="162"/>
        <end position="181"/>
    </location>
</feature>
<proteinExistence type="predicted"/>
<evidence type="ECO:0000256" key="5">
    <source>
        <dbReference type="SAM" id="Phobius"/>
    </source>
</evidence>
<accession>A0AAV3T0K5</accession>
<dbReference type="Pfam" id="PF01226">
    <property type="entry name" value="Form_Nir_trans"/>
    <property type="match status" value="1"/>
</dbReference>
<reference evidence="6 7" key="1">
    <citation type="journal article" date="2019" name="Int. J. Syst. Evol. Microbiol.">
        <title>The Global Catalogue of Microorganisms (GCM) 10K type strain sequencing project: providing services to taxonomists for standard genome sequencing and annotation.</title>
        <authorList>
            <consortium name="The Broad Institute Genomics Platform"/>
            <consortium name="The Broad Institute Genome Sequencing Center for Infectious Disease"/>
            <person name="Wu L."/>
            <person name="Ma J."/>
        </authorList>
    </citation>
    <scope>NUCLEOTIDE SEQUENCE [LARGE SCALE GENOMIC DNA]</scope>
    <source>
        <strain evidence="6 7">JCM 16327</strain>
    </source>
</reference>
<evidence type="ECO:0000256" key="2">
    <source>
        <dbReference type="ARBA" id="ARBA00022692"/>
    </source>
</evidence>
<feature type="transmembrane region" description="Helical" evidence="5">
    <location>
        <begin position="115"/>
        <end position="142"/>
    </location>
</feature>
<comment type="subcellular location">
    <subcellularLocation>
        <location evidence="1">Membrane</location>
        <topology evidence="1">Multi-pass membrane protein</topology>
    </subcellularLocation>
</comment>
<gene>
    <name evidence="6" type="ORF">GCM10009019_11730</name>
</gene>
<evidence type="ECO:0000313" key="7">
    <source>
        <dbReference type="Proteomes" id="UP001500194"/>
    </source>
</evidence>
<dbReference type="GeneID" id="68571700"/>
<name>A0AAV3T0K5_9EURY</name>
<dbReference type="InterPro" id="IPR000292">
    <property type="entry name" value="For/NO2_transpt"/>
</dbReference>
<protein>
    <submittedName>
        <fullName evidence="6">Formate/nitrite transporter family protein</fullName>
    </submittedName>
</protein>